<dbReference type="OrthoDB" id="2454513at2"/>
<dbReference type="PATRIC" id="fig|1441095.3.peg.3930"/>
<sequence>MCIHKEIESILDNWIEKTNKNEFYLAHSFDKLINRKNSAEAFEYISQMIDAIVETNEDFIASLLIFYLNCLYEKANTTEIHPYLSSKIEQLEVHIFHLQGEYSKREYQEFKRDVRLLR</sequence>
<accession>A0A0M4FWK1</accession>
<dbReference type="Proteomes" id="UP000067625">
    <property type="component" value="Chromosome"/>
</dbReference>
<name>A0A0M4FWK1_9BACI</name>
<gene>
    <name evidence="1" type="ORF">AM592_17710</name>
</gene>
<proteinExistence type="predicted"/>
<organism evidence="1 2">
    <name type="scientific">Bacillus gobiensis</name>
    <dbReference type="NCBI Taxonomy" id="1441095"/>
    <lineage>
        <taxon>Bacteria</taxon>
        <taxon>Bacillati</taxon>
        <taxon>Bacillota</taxon>
        <taxon>Bacilli</taxon>
        <taxon>Bacillales</taxon>
        <taxon>Bacillaceae</taxon>
        <taxon>Bacillus</taxon>
    </lineage>
</organism>
<protein>
    <submittedName>
        <fullName evidence="1">Uncharacterized protein</fullName>
    </submittedName>
</protein>
<dbReference type="AlphaFoldDB" id="A0A0M4FWK1"/>
<reference evidence="2" key="1">
    <citation type="submission" date="2015-08" db="EMBL/GenBank/DDBJ databases">
        <title>Genome sequencing project for genomic taxonomy and phylogenomics of Bacillus-like bacteria.</title>
        <authorList>
            <person name="Liu B."/>
            <person name="Wang J."/>
            <person name="Zhu Y."/>
            <person name="Liu G."/>
            <person name="Chen Q."/>
            <person name="Chen Z."/>
            <person name="Lan J."/>
            <person name="Che J."/>
            <person name="Ge C."/>
            <person name="Shi H."/>
            <person name="Pan Z."/>
            <person name="Liu X."/>
        </authorList>
    </citation>
    <scope>NUCLEOTIDE SEQUENCE [LARGE SCALE GENOMIC DNA]</scope>
    <source>
        <strain evidence="2">FJAT-4402</strain>
    </source>
</reference>
<dbReference type="STRING" id="1441095.AM592_17710"/>
<keyword evidence="2" id="KW-1185">Reference proteome</keyword>
<dbReference type="RefSeq" id="WP_053605031.1">
    <property type="nucleotide sequence ID" value="NZ_CP012600.1"/>
</dbReference>
<reference evidence="1 2" key="2">
    <citation type="journal article" date="2016" name="Int. J. Syst. Evol. Microbiol.">
        <title>Bacillus gobiensis sp. nov., isolated from a soil sample.</title>
        <authorList>
            <person name="Liu B."/>
            <person name="Liu G.H."/>
            <person name="Cetin S."/>
            <person name="Schumann P."/>
            <person name="Pan Z.Z."/>
            <person name="Chen Q.Q."/>
        </authorList>
    </citation>
    <scope>NUCLEOTIDE SEQUENCE [LARGE SCALE GENOMIC DNA]</scope>
    <source>
        <strain evidence="1 2">FJAT-4402</strain>
    </source>
</reference>
<dbReference type="EMBL" id="CP012600">
    <property type="protein sequence ID" value="ALC83193.1"/>
    <property type="molecule type" value="Genomic_DNA"/>
</dbReference>
<evidence type="ECO:0000313" key="2">
    <source>
        <dbReference type="Proteomes" id="UP000067625"/>
    </source>
</evidence>
<evidence type="ECO:0000313" key="1">
    <source>
        <dbReference type="EMBL" id="ALC83193.1"/>
    </source>
</evidence>